<name>A0A1Y2DYA1_9PEZI</name>
<feature type="transmembrane region" description="Helical" evidence="2">
    <location>
        <begin position="127"/>
        <end position="153"/>
    </location>
</feature>
<evidence type="ECO:0000313" key="4">
    <source>
        <dbReference type="EMBL" id="ORY64086.1"/>
    </source>
</evidence>
<sequence length="279" mass="30832">MFGKKPANSGRLQGLGYIILNIIRVINVLILSIIGAASVVLMVVAKLPNGFTFFNDIALFFVVGVCVVLVLAETEFERIHRFLDQTFPVIGPNRGLTWLGLAMIIMGSHTLGQLSDSRNIPQKMGLPFWRLCIAAGILAIVFGFLNIITSWLYSNKGSGLCAREVRRGGATVENVNWKDHSSQRSNSVRKEKSKSKFFGVFGGGRDKDTKKPQISGPINTSAYDHDLEAGCSDDESAYHPEVKTSPIVPNLVRPESSHHPYNRGNYIPRYSEASHIPRF</sequence>
<protein>
    <recommendedName>
        <fullName evidence="3">DUF7598 domain-containing protein</fullName>
    </recommendedName>
</protein>
<dbReference type="Pfam" id="PF24535">
    <property type="entry name" value="DUF7598"/>
    <property type="match status" value="1"/>
</dbReference>
<feature type="region of interest" description="Disordered" evidence="1">
    <location>
        <begin position="234"/>
        <end position="279"/>
    </location>
</feature>
<dbReference type="STRING" id="1141098.A0A1Y2DYA1"/>
<organism evidence="4 5">
    <name type="scientific">Pseudomassariella vexata</name>
    <dbReference type="NCBI Taxonomy" id="1141098"/>
    <lineage>
        <taxon>Eukaryota</taxon>
        <taxon>Fungi</taxon>
        <taxon>Dikarya</taxon>
        <taxon>Ascomycota</taxon>
        <taxon>Pezizomycotina</taxon>
        <taxon>Sordariomycetes</taxon>
        <taxon>Xylariomycetidae</taxon>
        <taxon>Amphisphaeriales</taxon>
        <taxon>Pseudomassariaceae</taxon>
        <taxon>Pseudomassariella</taxon>
    </lineage>
</organism>
<accession>A0A1Y2DYA1</accession>
<evidence type="ECO:0000259" key="3">
    <source>
        <dbReference type="Pfam" id="PF24535"/>
    </source>
</evidence>
<dbReference type="Proteomes" id="UP000193689">
    <property type="component" value="Unassembled WGS sequence"/>
</dbReference>
<dbReference type="OrthoDB" id="5327148at2759"/>
<reference evidence="4 5" key="1">
    <citation type="submission" date="2016-07" db="EMBL/GenBank/DDBJ databases">
        <title>Pervasive Adenine N6-methylation of Active Genes in Fungi.</title>
        <authorList>
            <consortium name="DOE Joint Genome Institute"/>
            <person name="Mondo S.J."/>
            <person name="Dannebaum R.O."/>
            <person name="Kuo R.C."/>
            <person name="Labutti K."/>
            <person name="Haridas S."/>
            <person name="Kuo A."/>
            <person name="Salamov A."/>
            <person name="Ahrendt S.R."/>
            <person name="Lipzen A."/>
            <person name="Sullivan W."/>
            <person name="Andreopoulos W.B."/>
            <person name="Clum A."/>
            <person name="Lindquist E."/>
            <person name="Daum C."/>
            <person name="Ramamoorthy G.K."/>
            <person name="Gryganskyi A."/>
            <person name="Culley D."/>
            <person name="Magnuson J.K."/>
            <person name="James T.Y."/>
            <person name="O'Malley M.A."/>
            <person name="Stajich J.E."/>
            <person name="Spatafora J.W."/>
            <person name="Visel A."/>
            <person name="Grigoriev I.V."/>
        </authorList>
    </citation>
    <scope>NUCLEOTIDE SEQUENCE [LARGE SCALE GENOMIC DNA]</scope>
    <source>
        <strain evidence="4 5">CBS 129021</strain>
    </source>
</reference>
<keyword evidence="5" id="KW-1185">Reference proteome</keyword>
<feature type="transmembrane region" description="Helical" evidence="2">
    <location>
        <begin position="57"/>
        <end position="74"/>
    </location>
</feature>
<comment type="caution">
    <text evidence="4">The sequence shown here is derived from an EMBL/GenBank/DDBJ whole genome shotgun (WGS) entry which is preliminary data.</text>
</comment>
<dbReference type="RefSeq" id="XP_040715500.1">
    <property type="nucleotide sequence ID" value="XM_040863851.1"/>
</dbReference>
<feature type="transmembrane region" description="Helical" evidence="2">
    <location>
        <begin position="95"/>
        <end position="115"/>
    </location>
</feature>
<dbReference type="GeneID" id="63780063"/>
<feature type="domain" description="DUF7598" evidence="3">
    <location>
        <begin position="16"/>
        <end position="151"/>
    </location>
</feature>
<dbReference type="EMBL" id="MCFJ01000007">
    <property type="protein sequence ID" value="ORY64086.1"/>
    <property type="molecule type" value="Genomic_DNA"/>
</dbReference>
<keyword evidence="2" id="KW-0812">Transmembrane</keyword>
<keyword evidence="2" id="KW-0472">Membrane</keyword>
<dbReference type="InterPro" id="IPR056019">
    <property type="entry name" value="DUF7598"/>
</dbReference>
<keyword evidence="2" id="KW-1133">Transmembrane helix</keyword>
<evidence type="ECO:0000313" key="5">
    <source>
        <dbReference type="Proteomes" id="UP000193689"/>
    </source>
</evidence>
<proteinExistence type="predicted"/>
<dbReference type="AlphaFoldDB" id="A0A1Y2DYA1"/>
<evidence type="ECO:0000256" key="2">
    <source>
        <dbReference type="SAM" id="Phobius"/>
    </source>
</evidence>
<dbReference type="InParanoid" id="A0A1Y2DYA1"/>
<evidence type="ECO:0000256" key="1">
    <source>
        <dbReference type="SAM" id="MobiDB-lite"/>
    </source>
</evidence>
<feature type="transmembrane region" description="Helical" evidence="2">
    <location>
        <begin position="21"/>
        <end position="45"/>
    </location>
</feature>
<gene>
    <name evidence="4" type="ORF">BCR38DRAFT_485223</name>
</gene>